<proteinExistence type="predicted"/>
<dbReference type="RefSeq" id="WP_322948135.1">
    <property type="nucleotide sequence ID" value="NZ_JAYEET010000006.1"/>
</dbReference>
<evidence type="ECO:0000256" key="1">
    <source>
        <dbReference type="SAM" id="Phobius"/>
    </source>
</evidence>
<keyword evidence="2" id="KW-0732">Signal</keyword>
<evidence type="ECO:0008006" key="5">
    <source>
        <dbReference type="Google" id="ProtNLM"/>
    </source>
</evidence>
<accession>A0ABU5P569</accession>
<evidence type="ECO:0000313" key="4">
    <source>
        <dbReference type="Proteomes" id="UP001292571"/>
    </source>
</evidence>
<dbReference type="Proteomes" id="UP001292571">
    <property type="component" value="Unassembled WGS sequence"/>
</dbReference>
<gene>
    <name evidence="3" type="ORF">SOP97_02605</name>
</gene>
<keyword evidence="1" id="KW-1133">Transmembrane helix</keyword>
<evidence type="ECO:0000313" key="3">
    <source>
        <dbReference type="EMBL" id="MEA1604708.1"/>
    </source>
</evidence>
<dbReference type="Gene3D" id="2.60.120.260">
    <property type="entry name" value="Galactose-binding domain-like"/>
    <property type="match status" value="1"/>
</dbReference>
<keyword evidence="1" id="KW-0812">Transmembrane</keyword>
<protein>
    <recommendedName>
        <fullName evidence="5">PEP-CTERM protein-sorting domain-containing protein</fullName>
    </recommendedName>
</protein>
<reference evidence="3 4" key="1">
    <citation type="submission" date="2023-12" db="EMBL/GenBank/DDBJ databases">
        <title>Pseudomonas sp. T5W1.</title>
        <authorList>
            <person name="Maltman C."/>
        </authorList>
    </citation>
    <scope>NUCLEOTIDE SEQUENCE [LARGE SCALE GENOMIC DNA]</scope>
    <source>
        <strain evidence="3 4">T5W1</strain>
    </source>
</reference>
<comment type="caution">
    <text evidence="3">The sequence shown here is derived from an EMBL/GenBank/DDBJ whole genome shotgun (WGS) entry which is preliminary data.</text>
</comment>
<feature type="chain" id="PRO_5047259430" description="PEP-CTERM protein-sorting domain-containing protein" evidence="2">
    <location>
        <begin position="23"/>
        <end position="192"/>
    </location>
</feature>
<feature type="signal peptide" evidence="2">
    <location>
        <begin position="1"/>
        <end position="22"/>
    </location>
</feature>
<sequence>MKMIRKLGLAAVLLASAQVATAASIPNMGFESGLSSWGGSGTVGSNPALAYEGSSYGQLTGSQSLFQTANLVAGETYSFMWRFIAGDYLPYNDTSFVITDAGYNLLASVATVGDYGDSGWQYYSWVPQVNYNGPLVFGVSNILDNDFNSTLLLDATVPLPGAALLFGSALLGAGVLRRRKLAAAKKLDMVAA</sequence>
<feature type="transmembrane region" description="Helical" evidence="1">
    <location>
        <begin position="157"/>
        <end position="176"/>
    </location>
</feature>
<keyword evidence="4" id="KW-1185">Reference proteome</keyword>
<evidence type="ECO:0000256" key="2">
    <source>
        <dbReference type="SAM" id="SignalP"/>
    </source>
</evidence>
<organism evidence="3 4">
    <name type="scientific">Pseudomonas spirodelae</name>
    <dbReference type="NCBI Taxonomy" id="3101751"/>
    <lineage>
        <taxon>Bacteria</taxon>
        <taxon>Pseudomonadati</taxon>
        <taxon>Pseudomonadota</taxon>
        <taxon>Gammaproteobacteria</taxon>
        <taxon>Pseudomonadales</taxon>
        <taxon>Pseudomonadaceae</taxon>
        <taxon>Pseudomonas</taxon>
    </lineage>
</organism>
<keyword evidence="1" id="KW-0472">Membrane</keyword>
<dbReference type="EMBL" id="JAYEET010000006">
    <property type="protein sequence ID" value="MEA1604708.1"/>
    <property type="molecule type" value="Genomic_DNA"/>
</dbReference>
<name>A0ABU5P569_9PSED</name>